<reference evidence="1" key="1">
    <citation type="submission" date="2021-03" db="EMBL/GenBank/DDBJ databases">
        <title>Evolutionary innovations through gain and loss of genes in the ectomycorrhizal Boletales.</title>
        <authorList>
            <person name="Wu G."/>
            <person name="Miyauchi S."/>
            <person name="Morin E."/>
            <person name="Yang Z.-L."/>
            <person name="Xu J."/>
            <person name="Martin F.M."/>
        </authorList>
    </citation>
    <scope>NUCLEOTIDE SEQUENCE</scope>
    <source>
        <strain evidence="1">BR01</strain>
    </source>
</reference>
<dbReference type="AlphaFoldDB" id="A0A8I3AEM5"/>
<keyword evidence="2" id="KW-1185">Reference proteome</keyword>
<organism evidence="1 2">
    <name type="scientific">Boletus reticuloceps</name>
    <dbReference type="NCBI Taxonomy" id="495285"/>
    <lineage>
        <taxon>Eukaryota</taxon>
        <taxon>Fungi</taxon>
        <taxon>Dikarya</taxon>
        <taxon>Basidiomycota</taxon>
        <taxon>Agaricomycotina</taxon>
        <taxon>Agaricomycetes</taxon>
        <taxon>Agaricomycetidae</taxon>
        <taxon>Boletales</taxon>
        <taxon>Boletineae</taxon>
        <taxon>Boletaceae</taxon>
        <taxon>Boletoideae</taxon>
        <taxon>Boletus</taxon>
    </lineage>
</organism>
<comment type="caution">
    <text evidence="1">The sequence shown here is derived from an EMBL/GenBank/DDBJ whole genome shotgun (WGS) entry which is preliminary data.</text>
</comment>
<sequence length="127" mass="14569">MSRSPAPEIHAAMQRRIFALEEENAKLIGKMVRRPIQTYIREGRAIRRLVSLSDPVVDLIREYDQRVLLANGPNDIENANSTDKQERTYRSYKKLVEWCPSVTGLMQAHDSDELEHACGEVSIYHSS</sequence>
<protein>
    <submittedName>
        <fullName evidence="1">Uncharacterized protein</fullName>
    </submittedName>
</protein>
<gene>
    <name evidence="1" type="ORF">JVT61DRAFT_10102</name>
</gene>
<evidence type="ECO:0000313" key="1">
    <source>
        <dbReference type="EMBL" id="KAG6379596.1"/>
    </source>
</evidence>
<dbReference type="OrthoDB" id="2662502at2759"/>
<accession>A0A8I3AEM5</accession>
<dbReference type="Proteomes" id="UP000683000">
    <property type="component" value="Unassembled WGS sequence"/>
</dbReference>
<proteinExistence type="predicted"/>
<evidence type="ECO:0000313" key="2">
    <source>
        <dbReference type="Proteomes" id="UP000683000"/>
    </source>
</evidence>
<dbReference type="EMBL" id="JAGFBS010000004">
    <property type="protein sequence ID" value="KAG6379596.1"/>
    <property type="molecule type" value="Genomic_DNA"/>
</dbReference>
<name>A0A8I3AEM5_9AGAM</name>